<dbReference type="Proteomes" id="UP000199589">
    <property type="component" value="Unassembled WGS sequence"/>
</dbReference>
<dbReference type="EMBL" id="FOSJ01000041">
    <property type="protein sequence ID" value="SFK49078.1"/>
    <property type="molecule type" value="Genomic_DNA"/>
</dbReference>
<evidence type="ECO:0000313" key="1">
    <source>
        <dbReference type="EMBL" id="SFK49078.1"/>
    </source>
</evidence>
<dbReference type="AlphaFoldDB" id="A0A1I3ZYC8"/>
<organism evidence="1 2">
    <name type="scientific">Marinilactibacillus piezotolerans</name>
    <dbReference type="NCBI Taxonomy" id="258723"/>
    <lineage>
        <taxon>Bacteria</taxon>
        <taxon>Bacillati</taxon>
        <taxon>Bacillota</taxon>
        <taxon>Bacilli</taxon>
        <taxon>Lactobacillales</taxon>
        <taxon>Carnobacteriaceae</taxon>
        <taxon>Marinilactibacillus</taxon>
    </lineage>
</organism>
<proteinExistence type="predicted"/>
<gene>
    <name evidence="1" type="ORF">SAMN04488569_10412</name>
</gene>
<evidence type="ECO:0000313" key="2">
    <source>
        <dbReference type="Proteomes" id="UP000199589"/>
    </source>
</evidence>
<sequence>MKTWISIKGTAYAVCSEEIETEIRNANTVENLFNGLYY</sequence>
<reference evidence="2" key="1">
    <citation type="submission" date="2016-10" db="EMBL/GenBank/DDBJ databases">
        <authorList>
            <person name="Varghese N."/>
            <person name="Submissions S."/>
        </authorList>
    </citation>
    <scope>NUCLEOTIDE SEQUENCE [LARGE SCALE GENOMIC DNA]</scope>
    <source>
        <strain evidence="2">DSM 16108</strain>
    </source>
</reference>
<accession>A0A1I3ZYC8</accession>
<keyword evidence="2" id="KW-1185">Reference proteome</keyword>
<protein>
    <submittedName>
        <fullName evidence="1">Uncharacterized protein</fullName>
    </submittedName>
</protein>
<name>A0A1I3ZYC8_9LACT</name>